<name>A0A4Y9ZP66_9AGAM</name>
<dbReference type="AlphaFoldDB" id="A0A4Y9ZP66"/>
<dbReference type="Gene3D" id="3.30.470.10">
    <property type="match status" value="1"/>
</dbReference>
<dbReference type="GO" id="GO:0005739">
    <property type="term" value="C:mitochondrion"/>
    <property type="evidence" value="ECO:0007669"/>
    <property type="project" value="TreeGrafter"/>
</dbReference>
<dbReference type="GO" id="GO:0004084">
    <property type="term" value="F:branched-chain-amino-acid transaminase activity"/>
    <property type="evidence" value="ECO:0007669"/>
    <property type="project" value="InterPro"/>
</dbReference>
<organism evidence="4 5">
    <name type="scientific">Hericium alpestre</name>
    <dbReference type="NCBI Taxonomy" id="135208"/>
    <lineage>
        <taxon>Eukaryota</taxon>
        <taxon>Fungi</taxon>
        <taxon>Dikarya</taxon>
        <taxon>Basidiomycota</taxon>
        <taxon>Agaricomycotina</taxon>
        <taxon>Agaricomycetes</taxon>
        <taxon>Russulales</taxon>
        <taxon>Hericiaceae</taxon>
        <taxon>Hericium</taxon>
    </lineage>
</organism>
<evidence type="ECO:0000256" key="1">
    <source>
        <dbReference type="ARBA" id="ARBA00001933"/>
    </source>
</evidence>
<evidence type="ECO:0000313" key="5">
    <source>
        <dbReference type="Proteomes" id="UP000298061"/>
    </source>
</evidence>
<comment type="similarity">
    <text evidence="2">Belongs to the class-IV pyridoxal-phosphate-dependent aminotransferase family.</text>
</comment>
<dbReference type="GO" id="GO:0009098">
    <property type="term" value="P:L-leucine biosynthetic process"/>
    <property type="evidence" value="ECO:0007669"/>
    <property type="project" value="TreeGrafter"/>
</dbReference>
<dbReference type="STRING" id="135208.A0A4Y9ZP66"/>
<accession>A0A4Y9ZP66</accession>
<dbReference type="OrthoDB" id="1732691at2759"/>
<dbReference type="EMBL" id="SFCI01001338">
    <property type="protein sequence ID" value="TFY76050.1"/>
    <property type="molecule type" value="Genomic_DNA"/>
</dbReference>
<evidence type="ECO:0000256" key="3">
    <source>
        <dbReference type="ARBA" id="ARBA00022898"/>
    </source>
</evidence>
<dbReference type="GO" id="GO:0009099">
    <property type="term" value="P:L-valine biosynthetic process"/>
    <property type="evidence" value="ECO:0007669"/>
    <property type="project" value="TreeGrafter"/>
</dbReference>
<dbReference type="PANTHER" id="PTHR11825">
    <property type="entry name" value="SUBGROUP IIII AMINOTRANSFERASE"/>
    <property type="match status" value="1"/>
</dbReference>
<dbReference type="SUPFAM" id="SSF56752">
    <property type="entry name" value="D-aminoacid aminotransferase-like PLP-dependent enzymes"/>
    <property type="match status" value="1"/>
</dbReference>
<keyword evidence="3" id="KW-0663">Pyridoxal phosphate</keyword>
<dbReference type="Proteomes" id="UP000298061">
    <property type="component" value="Unassembled WGS sequence"/>
</dbReference>
<keyword evidence="5" id="KW-1185">Reference proteome</keyword>
<dbReference type="PANTHER" id="PTHR11825:SF44">
    <property type="entry name" value="BRANCHED-CHAIN-AMINO-ACID AMINOTRANSFERASE"/>
    <property type="match status" value="1"/>
</dbReference>
<gene>
    <name evidence="4" type="ORF">EWM64_g7963</name>
</gene>
<dbReference type="InterPro" id="IPR036038">
    <property type="entry name" value="Aminotransferase-like"/>
</dbReference>
<comment type="caution">
    <text evidence="4">The sequence shown here is derived from an EMBL/GenBank/DDBJ whole genome shotgun (WGS) entry which is preliminary data.</text>
</comment>
<evidence type="ECO:0000313" key="4">
    <source>
        <dbReference type="EMBL" id="TFY76050.1"/>
    </source>
</evidence>
<reference evidence="4 5" key="1">
    <citation type="submission" date="2019-02" db="EMBL/GenBank/DDBJ databases">
        <title>Genome sequencing of the rare red list fungi Hericium alpestre (H. flagellum).</title>
        <authorList>
            <person name="Buettner E."/>
            <person name="Kellner H."/>
        </authorList>
    </citation>
    <scope>NUCLEOTIDE SEQUENCE [LARGE SCALE GENOMIC DNA]</scope>
    <source>
        <strain evidence="4 5">DSM 108284</strain>
    </source>
</reference>
<sequence>MTVTKNDVLNPNGLPMPSKDAEVMKNGVQPPSRLTVNLASSLKALPNPDDLVFGQIMTDHMLIMSHSPETGWSAPEIKPYAPLSLDPASSCFQYCPNVFEGMKAYIGPDGKPRLFRPKLNMARMEKSTDRVALPPFDSDALLVLIKKLVSIDARWIPRAKGCSLYIRPTIIGTRPALGVAASMPSRESESALSGSVCSDVFRISLNIDPIAMSALFPSHCMQRMSSRFPDYLSALLDTEISVRRPVASKCI</sequence>
<dbReference type="InterPro" id="IPR043131">
    <property type="entry name" value="BCAT-like_N"/>
</dbReference>
<comment type="cofactor">
    <cofactor evidence="1">
        <name>pyridoxal 5'-phosphate</name>
        <dbReference type="ChEBI" id="CHEBI:597326"/>
    </cofactor>
</comment>
<protein>
    <recommendedName>
        <fullName evidence="6">Branched-chain-amino-acid aminotransferase</fullName>
    </recommendedName>
</protein>
<evidence type="ECO:0000256" key="2">
    <source>
        <dbReference type="ARBA" id="ARBA00009320"/>
    </source>
</evidence>
<proteinExistence type="inferred from homology"/>
<dbReference type="InterPro" id="IPR005786">
    <property type="entry name" value="B_amino_transII"/>
</dbReference>
<evidence type="ECO:0008006" key="6">
    <source>
        <dbReference type="Google" id="ProtNLM"/>
    </source>
</evidence>